<dbReference type="Proteomes" id="UP000075886">
    <property type="component" value="Unassembled WGS sequence"/>
</dbReference>
<name>A0A182QNV0_9DIPT</name>
<sequence length="1440" mass="166521">MDEEIVNIQVAVVNGNVEQLKQLLATRSCVKNELFQAYAELKHRNIPLSNKMVHFVEYELVKVSYQNAYQDNDSATSAKGAPGEVAERLALMVECIDLILNEHKPGSYNDIDELLVLRLRQIYAHVFFVKTHLRKLPLLQLQFCLAVFLKLVTGKPTNGFDIYAFTIDKERIIHFLKLTRNELVAESKPPLSLECYVQYVLFLLNPHYGTHRIPKRIRSYIRIGVKKMSADLVADIQPGVYFEAFPVPLQQTLKTHYEKTLDWDHRRRLRKTFKELIDTYFIMKQHYSIRKVLSYIDGIREGPCNDPPHMHPPVPSPTRIRAIKRTLQVIGEMIKSTRESPNITAKLNRILQLITSEALTERTKDLRQFFSHGYSLAKWEMEEDANSEQLAMVFQNIETNLREVRRWFVYTQTQQNLLIYRRYLAHLKQFTSVVKLRSYISFVGTEFKASLIETYLPEQLTEAKMLIQYMLNTASPRESLGADVRQDLEYILAELQLRIDVIRVENDTLGRTIDEFFFLESYIRQPTSELGRVRQIVDWILSRTELSNRHKLVQKTDLLYARELLARLQMEETDDTRRYLWGNIWTRLAKERLSGLDTLLGRTEQRFDVSLDATVRTMQALNLPLDGDEYVQFVNRRLAKSYYTNVFGLDNKYRVLKEIVKDRRAQVNSRDVLEKLKELRKTDERALQQMFDGLLDSMEDILNECDRTGDFRFSCQSDHLALEYCLLEATEILCNLALFRDNMVDLAMFVPVITGRNLRNYLAHDFLAYDTLTGRDGGETVILNARYLVENRPKLYNTASGRGPAASKIRSSVQREHFREIFQRQTEWTMEQIDFFDTIGNLRADSLEQRIQELEGAGGDARLLLARRNTLDAEIVSIALDGNTSRFIAQLLEYEENNSNFFHLLIKYSQDATLIEKLKTIIANPVDFCCHLALKYGLLDVLCSLYERYNNAALRTMLGAEISSIFVRYSTEFISGLIELFPSEWFQDLQDHIGNTILHLMVLRGDPEMLLFALRRYQVLLKAKNEIGDVPLLIACRYHQDAIVEMLLDHRADAWIEPKVVQTLAMRSSTALLERLPVDIGRIVAGQEDTLRTNPLRAAIEENQYDTFVTLHRVFRYRLHKGELLHLAARMNRVSFLRYILTTGQENPEEEISVDSISKEYFFTPLMLACATGHYEAAELLLRYGADGLLRNVNHYTPWHCAVHSGNRRIISLLLSIQGLDVNAISRDKRSALSIAIDTDQPPAKINFLLSTARVTVQPEHVLHACLFGKMDILKMLIEREPQYLSAHDFLLRSPLMLAVVLNDNAMAQYLLERGANRDTVNVLGMNCLHVAALSNLITICKTLLDAQMNYEAVDNFHRTPLVVALENEHLTIADLLLQRGASLKSAHDFRFKHHRNATLLHKFTIEQRPRMVEYLVKKLHFPTDLLDDDGKTAEMYMGK</sequence>
<dbReference type="STRING" id="69004.A0A182QNV0"/>
<dbReference type="SUPFAM" id="SSF48403">
    <property type="entry name" value="Ankyrin repeat"/>
    <property type="match status" value="2"/>
</dbReference>
<proteinExistence type="predicted"/>
<feature type="repeat" description="ANK" evidence="3">
    <location>
        <begin position="1291"/>
        <end position="1323"/>
    </location>
</feature>
<evidence type="ECO:0000313" key="5">
    <source>
        <dbReference type="Proteomes" id="UP000075886"/>
    </source>
</evidence>
<evidence type="ECO:0000313" key="4">
    <source>
        <dbReference type="EnsemblMetazoa" id="AFAF013924-PA"/>
    </source>
</evidence>
<dbReference type="InterPro" id="IPR002110">
    <property type="entry name" value="Ankyrin_rpt"/>
</dbReference>
<keyword evidence="2 3" id="KW-0040">ANK repeat</keyword>
<dbReference type="EnsemblMetazoa" id="AFAF013924-RA">
    <property type="protein sequence ID" value="AFAF013924-PA"/>
    <property type="gene ID" value="AFAF013924"/>
</dbReference>
<evidence type="ECO:0000256" key="1">
    <source>
        <dbReference type="ARBA" id="ARBA00022737"/>
    </source>
</evidence>
<dbReference type="VEuPathDB" id="VectorBase:AFAF013924"/>
<organism evidence="4 5">
    <name type="scientific">Anopheles farauti</name>
    <dbReference type="NCBI Taxonomy" id="69004"/>
    <lineage>
        <taxon>Eukaryota</taxon>
        <taxon>Metazoa</taxon>
        <taxon>Ecdysozoa</taxon>
        <taxon>Arthropoda</taxon>
        <taxon>Hexapoda</taxon>
        <taxon>Insecta</taxon>
        <taxon>Pterygota</taxon>
        <taxon>Neoptera</taxon>
        <taxon>Endopterygota</taxon>
        <taxon>Diptera</taxon>
        <taxon>Nematocera</taxon>
        <taxon>Culicoidea</taxon>
        <taxon>Culicidae</taxon>
        <taxon>Anophelinae</taxon>
        <taxon>Anopheles</taxon>
    </lineage>
</organism>
<reference evidence="4" key="2">
    <citation type="submission" date="2020-05" db="UniProtKB">
        <authorList>
            <consortium name="EnsemblMetazoa"/>
        </authorList>
    </citation>
    <scope>IDENTIFICATION</scope>
    <source>
        <strain evidence="4">FAR1</strain>
    </source>
</reference>
<dbReference type="PROSITE" id="PS50297">
    <property type="entry name" value="ANK_REP_REGION"/>
    <property type="match status" value="1"/>
</dbReference>
<dbReference type="PANTHER" id="PTHR24198:SF165">
    <property type="entry name" value="ANKYRIN REPEAT-CONTAINING PROTEIN-RELATED"/>
    <property type="match status" value="1"/>
</dbReference>
<feature type="repeat" description="ANK" evidence="3">
    <location>
        <begin position="1161"/>
        <end position="1193"/>
    </location>
</feature>
<feature type="repeat" description="ANK" evidence="3">
    <location>
        <begin position="1357"/>
        <end position="1389"/>
    </location>
</feature>
<dbReference type="InterPro" id="IPR036770">
    <property type="entry name" value="Ankyrin_rpt-contain_sf"/>
</dbReference>
<protein>
    <submittedName>
        <fullName evidence="4">Uncharacterized protein</fullName>
    </submittedName>
</protein>
<dbReference type="EMBL" id="AXCN02001048">
    <property type="status" value="NOT_ANNOTATED_CDS"/>
    <property type="molecule type" value="Genomic_DNA"/>
</dbReference>
<evidence type="ECO:0000256" key="2">
    <source>
        <dbReference type="ARBA" id="ARBA00023043"/>
    </source>
</evidence>
<reference evidence="5" key="1">
    <citation type="submission" date="2014-01" db="EMBL/GenBank/DDBJ databases">
        <title>The Genome Sequence of Anopheles farauti FAR1 (V2).</title>
        <authorList>
            <consortium name="The Broad Institute Genomics Platform"/>
            <person name="Neafsey D.E."/>
            <person name="Besansky N."/>
            <person name="Howell P."/>
            <person name="Walton C."/>
            <person name="Young S.K."/>
            <person name="Zeng Q."/>
            <person name="Gargeya S."/>
            <person name="Fitzgerald M."/>
            <person name="Haas B."/>
            <person name="Abouelleil A."/>
            <person name="Allen A.W."/>
            <person name="Alvarado L."/>
            <person name="Arachchi H.M."/>
            <person name="Berlin A.M."/>
            <person name="Chapman S.B."/>
            <person name="Gainer-Dewar J."/>
            <person name="Goldberg J."/>
            <person name="Griggs A."/>
            <person name="Gujja S."/>
            <person name="Hansen M."/>
            <person name="Howarth C."/>
            <person name="Imamovic A."/>
            <person name="Ireland A."/>
            <person name="Larimer J."/>
            <person name="McCowan C."/>
            <person name="Murphy C."/>
            <person name="Pearson M."/>
            <person name="Poon T.W."/>
            <person name="Priest M."/>
            <person name="Roberts A."/>
            <person name="Saif S."/>
            <person name="Shea T."/>
            <person name="Sisk P."/>
            <person name="Sykes S."/>
            <person name="Wortman J."/>
            <person name="Nusbaum C."/>
            <person name="Birren B."/>
        </authorList>
    </citation>
    <scope>NUCLEOTIDE SEQUENCE [LARGE SCALE GENOMIC DNA]</scope>
    <source>
        <strain evidence="5">FAR1</strain>
    </source>
</reference>
<keyword evidence="1" id="KW-0677">Repeat</keyword>
<dbReference type="PANTHER" id="PTHR24198">
    <property type="entry name" value="ANKYRIN REPEAT AND PROTEIN KINASE DOMAIN-CONTAINING PROTEIN"/>
    <property type="match status" value="1"/>
</dbReference>
<evidence type="ECO:0000256" key="3">
    <source>
        <dbReference type="PROSITE-ProRule" id="PRU00023"/>
    </source>
</evidence>
<dbReference type="Pfam" id="PF12796">
    <property type="entry name" value="Ank_2"/>
    <property type="match status" value="2"/>
</dbReference>
<keyword evidence="5" id="KW-1185">Reference proteome</keyword>
<dbReference type="SMART" id="SM00248">
    <property type="entry name" value="ANK"/>
    <property type="match status" value="10"/>
</dbReference>
<dbReference type="Gene3D" id="1.25.40.20">
    <property type="entry name" value="Ankyrin repeat-containing domain"/>
    <property type="match status" value="3"/>
</dbReference>
<dbReference type="PROSITE" id="PS50088">
    <property type="entry name" value="ANK_REPEAT"/>
    <property type="match status" value="3"/>
</dbReference>
<accession>A0A182QNV0</accession>